<dbReference type="Pfam" id="PF01753">
    <property type="entry name" value="zf-MYND"/>
    <property type="match status" value="1"/>
</dbReference>
<comment type="caution">
    <text evidence="7">The sequence shown here is derived from an EMBL/GenBank/DDBJ whole genome shotgun (WGS) entry which is preliminary data.</text>
</comment>
<protein>
    <recommendedName>
        <fullName evidence="6">MYND-type domain-containing protein</fullName>
    </recommendedName>
</protein>
<dbReference type="Proteomes" id="UP000813824">
    <property type="component" value="Unassembled WGS sequence"/>
</dbReference>
<name>A0A8K0URF1_9AGAR</name>
<keyword evidence="8" id="KW-1185">Reference proteome</keyword>
<keyword evidence="2 4" id="KW-0863">Zinc-finger</keyword>
<feature type="region of interest" description="Disordered" evidence="5">
    <location>
        <begin position="1"/>
        <end position="30"/>
    </location>
</feature>
<evidence type="ECO:0000313" key="8">
    <source>
        <dbReference type="Proteomes" id="UP000813824"/>
    </source>
</evidence>
<dbReference type="PROSITE" id="PS01360">
    <property type="entry name" value="ZF_MYND_1"/>
    <property type="match status" value="1"/>
</dbReference>
<dbReference type="InterPro" id="IPR002893">
    <property type="entry name" value="Znf_MYND"/>
</dbReference>
<evidence type="ECO:0000313" key="7">
    <source>
        <dbReference type="EMBL" id="KAH8101794.1"/>
    </source>
</evidence>
<dbReference type="SUPFAM" id="SSF144232">
    <property type="entry name" value="HIT/MYND zinc finger-like"/>
    <property type="match status" value="1"/>
</dbReference>
<proteinExistence type="predicted"/>
<evidence type="ECO:0000256" key="1">
    <source>
        <dbReference type="ARBA" id="ARBA00022723"/>
    </source>
</evidence>
<dbReference type="OrthoDB" id="341421at2759"/>
<dbReference type="Gene3D" id="6.10.140.2220">
    <property type="match status" value="1"/>
</dbReference>
<keyword evidence="1" id="KW-0479">Metal-binding</keyword>
<evidence type="ECO:0000259" key="6">
    <source>
        <dbReference type="PROSITE" id="PS50865"/>
    </source>
</evidence>
<accession>A0A8K0URF1</accession>
<dbReference type="GO" id="GO:0008270">
    <property type="term" value="F:zinc ion binding"/>
    <property type="evidence" value="ECO:0007669"/>
    <property type="project" value="UniProtKB-KW"/>
</dbReference>
<dbReference type="PROSITE" id="PS50865">
    <property type="entry name" value="ZF_MYND_2"/>
    <property type="match status" value="1"/>
</dbReference>
<evidence type="ECO:0000256" key="3">
    <source>
        <dbReference type="ARBA" id="ARBA00022833"/>
    </source>
</evidence>
<feature type="domain" description="MYND-type" evidence="6">
    <location>
        <begin position="39"/>
        <end position="80"/>
    </location>
</feature>
<evidence type="ECO:0000256" key="5">
    <source>
        <dbReference type="SAM" id="MobiDB-lite"/>
    </source>
</evidence>
<sequence length="232" mass="25919">MQNSNYHLSQLEAPIPRAPGRAHPASDPKQQARKELTQCQTCYESKADGVTLFKCAGCKFELYCSKACQKKAWPTHKVRCRINQSVTSSAGDVSQALHLFSSKHQPTIGQAGMRALQVATDITRCQRDVLVITLRTRPGKTRPETAFFAVKAEIRSIYSFGEQSMMMKQQLDQLDKHNKEMGAAATLLVILSCIDVGVSLVAPVSAWKNALEPEYEDWEEDLKRYMNGGILR</sequence>
<keyword evidence="3" id="KW-0862">Zinc</keyword>
<organism evidence="7 8">
    <name type="scientific">Cristinia sonorae</name>
    <dbReference type="NCBI Taxonomy" id="1940300"/>
    <lineage>
        <taxon>Eukaryota</taxon>
        <taxon>Fungi</taxon>
        <taxon>Dikarya</taxon>
        <taxon>Basidiomycota</taxon>
        <taxon>Agaricomycotina</taxon>
        <taxon>Agaricomycetes</taxon>
        <taxon>Agaricomycetidae</taxon>
        <taxon>Agaricales</taxon>
        <taxon>Pleurotineae</taxon>
        <taxon>Stephanosporaceae</taxon>
        <taxon>Cristinia</taxon>
    </lineage>
</organism>
<dbReference type="AlphaFoldDB" id="A0A8K0URF1"/>
<evidence type="ECO:0000256" key="2">
    <source>
        <dbReference type="ARBA" id="ARBA00022771"/>
    </source>
</evidence>
<gene>
    <name evidence="7" type="ORF">BXZ70DRAFT_76725</name>
</gene>
<evidence type="ECO:0000256" key="4">
    <source>
        <dbReference type="PROSITE-ProRule" id="PRU00134"/>
    </source>
</evidence>
<dbReference type="EMBL" id="JAEVFJ010000011">
    <property type="protein sequence ID" value="KAH8101794.1"/>
    <property type="molecule type" value="Genomic_DNA"/>
</dbReference>
<reference evidence="7" key="1">
    <citation type="journal article" date="2021" name="New Phytol.">
        <title>Evolutionary innovations through gain and loss of genes in the ectomycorrhizal Boletales.</title>
        <authorList>
            <person name="Wu G."/>
            <person name="Miyauchi S."/>
            <person name="Morin E."/>
            <person name="Kuo A."/>
            <person name="Drula E."/>
            <person name="Varga T."/>
            <person name="Kohler A."/>
            <person name="Feng B."/>
            <person name="Cao Y."/>
            <person name="Lipzen A."/>
            <person name="Daum C."/>
            <person name="Hundley H."/>
            <person name="Pangilinan J."/>
            <person name="Johnson J."/>
            <person name="Barry K."/>
            <person name="LaButti K."/>
            <person name="Ng V."/>
            <person name="Ahrendt S."/>
            <person name="Min B."/>
            <person name="Choi I.G."/>
            <person name="Park H."/>
            <person name="Plett J.M."/>
            <person name="Magnuson J."/>
            <person name="Spatafora J.W."/>
            <person name="Nagy L.G."/>
            <person name="Henrissat B."/>
            <person name="Grigoriev I.V."/>
            <person name="Yang Z.L."/>
            <person name="Xu J."/>
            <person name="Martin F.M."/>
        </authorList>
    </citation>
    <scope>NUCLEOTIDE SEQUENCE</scope>
    <source>
        <strain evidence="7">KKN 215</strain>
    </source>
</reference>